<evidence type="ECO:0000313" key="2">
    <source>
        <dbReference type="EMBL" id="SFO59650.1"/>
    </source>
</evidence>
<dbReference type="Proteomes" id="UP000199137">
    <property type="component" value="Unassembled WGS sequence"/>
</dbReference>
<gene>
    <name evidence="2" type="ORF">SAMN05421854_102458</name>
</gene>
<evidence type="ECO:0000313" key="3">
    <source>
        <dbReference type="Proteomes" id="UP000199137"/>
    </source>
</evidence>
<reference evidence="2 3" key="1">
    <citation type="submission" date="2016-10" db="EMBL/GenBank/DDBJ databases">
        <authorList>
            <person name="de Groot N.N."/>
        </authorList>
    </citation>
    <scope>NUCLEOTIDE SEQUENCE [LARGE SCALE GENOMIC DNA]</scope>
    <source>
        <strain evidence="2 3">DSM 44637</strain>
    </source>
</reference>
<dbReference type="AlphaFoldDB" id="A0A1I5IHF6"/>
<proteinExistence type="predicted"/>
<dbReference type="STRING" id="112413.SAMN05421854_102458"/>
<dbReference type="EMBL" id="FOWC01000002">
    <property type="protein sequence ID" value="SFO59650.1"/>
    <property type="molecule type" value="Genomic_DNA"/>
</dbReference>
<evidence type="ECO:0000256" key="1">
    <source>
        <dbReference type="SAM" id="MobiDB-lite"/>
    </source>
</evidence>
<dbReference type="OrthoDB" id="3629923at2"/>
<name>A0A1I5IHF6_9PSEU</name>
<feature type="compositionally biased region" description="Basic residues" evidence="1">
    <location>
        <begin position="186"/>
        <end position="195"/>
    </location>
</feature>
<protein>
    <submittedName>
        <fullName evidence="2">Uncharacterized protein</fullName>
    </submittedName>
</protein>
<sequence>MDIDALIAKATLPEEVVPLCLRPDLRKKFERLDAELAAARLGRATLAASAEEKKLADELQALESEIAEHTLQVRLRGLTHEPWMKLVAEHPPRADTPGDLAMGMNLETFVPALILAEMVEPEMTVEQFDKLVEVITDNQYENLQNAAWSLSRVDRDGAVFSRAASQVTPGTGEKSRQQSGSGSPRRASRAKKPKS</sequence>
<feature type="region of interest" description="Disordered" evidence="1">
    <location>
        <begin position="163"/>
        <end position="195"/>
    </location>
</feature>
<dbReference type="RefSeq" id="WP_093573038.1">
    <property type="nucleotide sequence ID" value="NZ_FOWC01000002.1"/>
</dbReference>
<accession>A0A1I5IHF6</accession>
<organism evidence="2 3">
    <name type="scientific">Amycolatopsis rubida</name>
    <dbReference type="NCBI Taxonomy" id="112413"/>
    <lineage>
        <taxon>Bacteria</taxon>
        <taxon>Bacillati</taxon>
        <taxon>Actinomycetota</taxon>
        <taxon>Actinomycetes</taxon>
        <taxon>Pseudonocardiales</taxon>
        <taxon>Pseudonocardiaceae</taxon>
        <taxon>Amycolatopsis</taxon>
    </lineage>
</organism>